<dbReference type="Gene3D" id="3.40.50.300">
    <property type="entry name" value="P-loop containing nucleotide triphosphate hydrolases"/>
    <property type="match status" value="1"/>
</dbReference>
<dbReference type="InterPro" id="IPR050166">
    <property type="entry name" value="ABC_transporter_ATP-bind"/>
</dbReference>
<dbReference type="GO" id="GO:0016887">
    <property type="term" value="F:ATP hydrolysis activity"/>
    <property type="evidence" value="ECO:0007669"/>
    <property type="project" value="InterPro"/>
</dbReference>
<dbReference type="PANTHER" id="PTHR42788:SF13">
    <property type="entry name" value="ALIPHATIC SULFONATES IMPORT ATP-BINDING PROTEIN SSUB"/>
    <property type="match status" value="1"/>
</dbReference>
<dbReference type="PROSITE" id="PS00211">
    <property type="entry name" value="ABC_TRANSPORTER_1"/>
    <property type="match status" value="1"/>
</dbReference>
<sequence length="259" mass="28834">MPELRIDRLSKTFQRTEALREVSLDVADGQFVSFVGASGCGKSTLLRLVDGLIPASEGSVLLGGSPVTGPGNDRAMVFQEDRLLPWRTIERNVVLGLEFQGQSKRDSLARARELLQLTGIGKFGSAYPHELSGGMRQRANIARALAVDPDVLLMDEPFAALDGQTRELMQAELVRIWQDSRKTVLFVTHQVDEAVYLSDRIVVLTARPGRVKADIEVALPRPRTLATKRSAEFAGYVERVWSLIEEEVRESMEREMRDA</sequence>
<organism evidence="5 6">
    <name type="scientific">Amycolatopsis suaedae</name>
    <dbReference type="NCBI Taxonomy" id="2510978"/>
    <lineage>
        <taxon>Bacteria</taxon>
        <taxon>Bacillati</taxon>
        <taxon>Actinomycetota</taxon>
        <taxon>Actinomycetes</taxon>
        <taxon>Pseudonocardiales</taxon>
        <taxon>Pseudonocardiaceae</taxon>
        <taxon>Amycolatopsis</taxon>
    </lineage>
</organism>
<dbReference type="PANTHER" id="PTHR42788">
    <property type="entry name" value="TAURINE IMPORT ATP-BINDING PROTEIN-RELATED"/>
    <property type="match status" value="1"/>
</dbReference>
<keyword evidence="1" id="KW-0813">Transport</keyword>
<dbReference type="Pfam" id="PF00005">
    <property type="entry name" value="ABC_tran"/>
    <property type="match status" value="1"/>
</dbReference>
<dbReference type="SMART" id="SM00382">
    <property type="entry name" value="AAA"/>
    <property type="match status" value="1"/>
</dbReference>
<gene>
    <name evidence="5" type="ORF">EWH70_27265</name>
</gene>
<dbReference type="Proteomes" id="UP000292003">
    <property type="component" value="Unassembled WGS sequence"/>
</dbReference>
<dbReference type="SUPFAM" id="SSF52540">
    <property type="entry name" value="P-loop containing nucleoside triphosphate hydrolases"/>
    <property type="match status" value="1"/>
</dbReference>
<dbReference type="InterPro" id="IPR027417">
    <property type="entry name" value="P-loop_NTPase"/>
</dbReference>
<dbReference type="EMBL" id="SFCC01000015">
    <property type="protein sequence ID" value="RZQ60806.1"/>
    <property type="molecule type" value="Genomic_DNA"/>
</dbReference>
<evidence type="ECO:0000259" key="4">
    <source>
        <dbReference type="PROSITE" id="PS50893"/>
    </source>
</evidence>
<keyword evidence="2" id="KW-0547">Nucleotide-binding</keyword>
<feature type="domain" description="ABC transporter" evidence="4">
    <location>
        <begin position="4"/>
        <end position="231"/>
    </location>
</feature>
<evidence type="ECO:0000256" key="3">
    <source>
        <dbReference type="ARBA" id="ARBA00022840"/>
    </source>
</evidence>
<dbReference type="OrthoDB" id="4533303at2"/>
<evidence type="ECO:0000313" key="6">
    <source>
        <dbReference type="Proteomes" id="UP000292003"/>
    </source>
</evidence>
<reference evidence="5 6" key="1">
    <citation type="submission" date="2019-02" db="EMBL/GenBank/DDBJ databases">
        <title>Draft genome sequence of Amycolatopsis sp. 8-3EHSu isolated from roots of Suaeda maritima.</title>
        <authorList>
            <person name="Duangmal K."/>
            <person name="Chantavorakit T."/>
        </authorList>
    </citation>
    <scope>NUCLEOTIDE SEQUENCE [LARGE SCALE GENOMIC DNA]</scope>
    <source>
        <strain evidence="5 6">8-3EHSu</strain>
    </source>
</reference>
<keyword evidence="6" id="KW-1185">Reference proteome</keyword>
<comment type="caution">
    <text evidence="5">The sequence shown here is derived from an EMBL/GenBank/DDBJ whole genome shotgun (WGS) entry which is preliminary data.</text>
</comment>
<dbReference type="InterPro" id="IPR003593">
    <property type="entry name" value="AAA+_ATPase"/>
</dbReference>
<name>A0A4Q7J2M3_9PSEU</name>
<evidence type="ECO:0000313" key="5">
    <source>
        <dbReference type="EMBL" id="RZQ60806.1"/>
    </source>
</evidence>
<dbReference type="InterPro" id="IPR003439">
    <property type="entry name" value="ABC_transporter-like_ATP-bd"/>
</dbReference>
<dbReference type="PROSITE" id="PS50893">
    <property type="entry name" value="ABC_TRANSPORTER_2"/>
    <property type="match status" value="1"/>
</dbReference>
<dbReference type="AlphaFoldDB" id="A0A4Q7J2M3"/>
<keyword evidence="3 5" id="KW-0067">ATP-binding</keyword>
<evidence type="ECO:0000256" key="2">
    <source>
        <dbReference type="ARBA" id="ARBA00022741"/>
    </source>
</evidence>
<accession>A0A4Q7J2M3</accession>
<dbReference type="RefSeq" id="WP_130478379.1">
    <property type="nucleotide sequence ID" value="NZ_SFCC01000015.1"/>
</dbReference>
<proteinExistence type="predicted"/>
<dbReference type="CDD" id="cd03293">
    <property type="entry name" value="ABC_NrtD_SsuB_transporters"/>
    <property type="match status" value="1"/>
</dbReference>
<evidence type="ECO:0000256" key="1">
    <source>
        <dbReference type="ARBA" id="ARBA00022448"/>
    </source>
</evidence>
<dbReference type="GO" id="GO:0005524">
    <property type="term" value="F:ATP binding"/>
    <property type="evidence" value="ECO:0007669"/>
    <property type="project" value="UniProtKB-KW"/>
</dbReference>
<dbReference type="InterPro" id="IPR017871">
    <property type="entry name" value="ABC_transporter-like_CS"/>
</dbReference>
<protein>
    <submittedName>
        <fullName evidence="5">ABC transporter ATP-binding protein</fullName>
    </submittedName>
</protein>